<dbReference type="EMBL" id="BK032724">
    <property type="protein sequence ID" value="DAF56942.1"/>
    <property type="molecule type" value="Genomic_DNA"/>
</dbReference>
<name>A0A8S5T142_9CAUD</name>
<organism evidence="1">
    <name type="scientific">Siphoviridae sp. ctiJm4</name>
    <dbReference type="NCBI Taxonomy" id="2827916"/>
    <lineage>
        <taxon>Viruses</taxon>
        <taxon>Duplodnaviria</taxon>
        <taxon>Heunggongvirae</taxon>
        <taxon>Uroviricota</taxon>
        <taxon>Caudoviricetes</taxon>
    </lineage>
</organism>
<accession>A0A8S5T142</accession>
<proteinExistence type="predicted"/>
<evidence type="ECO:0000313" key="1">
    <source>
        <dbReference type="EMBL" id="DAF56942.1"/>
    </source>
</evidence>
<protein>
    <submittedName>
        <fullName evidence="1">Uncharacterized protein</fullName>
    </submittedName>
</protein>
<reference evidence="1" key="1">
    <citation type="journal article" date="2021" name="Proc. Natl. Acad. Sci. U.S.A.">
        <title>A Catalog of Tens of Thousands of Viruses from Human Metagenomes Reveals Hidden Associations with Chronic Diseases.</title>
        <authorList>
            <person name="Tisza M.J."/>
            <person name="Buck C.B."/>
        </authorList>
    </citation>
    <scope>NUCLEOTIDE SEQUENCE</scope>
    <source>
        <strain evidence="1">CtiJm4</strain>
    </source>
</reference>
<sequence>MSIRSGLQEINSIYKLNCYEVDIYNLIIKYLSKKVFHNTKPKFIFYSLWISEYFYHFLFNIGGIDFKVSIKIENIIIFINKRSDGIKETHFYLLEQSSYAILGYCGKSPFWDIVAIIEFDEKQFIAEQKKLYGNIGYLYVKLRRLFNK</sequence>